<protein>
    <submittedName>
        <fullName evidence="1">Uncharacterized protein</fullName>
    </submittedName>
</protein>
<reference evidence="1" key="1">
    <citation type="submission" date="2020-07" db="EMBL/GenBank/DDBJ databases">
        <authorList>
            <person name="Lin J."/>
        </authorList>
    </citation>
    <scope>NUCLEOTIDE SEQUENCE</scope>
</reference>
<name>A0A6V7PAB6_ANACO</name>
<proteinExistence type="predicted"/>
<dbReference type="EMBL" id="LR862146">
    <property type="protein sequence ID" value="CAD1827588.1"/>
    <property type="molecule type" value="Genomic_DNA"/>
</dbReference>
<gene>
    <name evidence="1" type="ORF">CB5_LOCUS10799</name>
</gene>
<organism evidence="1">
    <name type="scientific">Ananas comosus var. bracteatus</name>
    <name type="common">red pineapple</name>
    <dbReference type="NCBI Taxonomy" id="296719"/>
    <lineage>
        <taxon>Eukaryota</taxon>
        <taxon>Viridiplantae</taxon>
        <taxon>Streptophyta</taxon>
        <taxon>Embryophyta</taxon>
        <taxon>Tracheophyta</taxon>
        <taxon>Spermatophyta</taxon>
        <taxon>Magnoliopsida</taxon>
        <taxon>Liliopsida</taxon>
        <taxon>Poales</taxon>
        <taxon>Bromeliaceae</taxon>
        <taxon>Bromelioideae</taxon>
        <taxon>Ananas</taxon>
    </lineage>
</organism>
<dbReference type="AlphaFoldDB" id="A0A6V7PAB6"/>
<sequence length="104" mass="11582">MRFRRCARCFTDVCVARAPSTVVGSALKGEHGLRHAETCQQGFYVFWVVAAAVDSMVAFSSAEVNRADEIFVEALSEVVSFSSSVRITEVIWLKSEKMKENESK</sequence>
<evidence type="ECO:0000313" key="1">
    <source>
        <dbReference type="EMBL" id="CAD1827588.1"/>
    </source>
</evidence>
<accession>A0A6V7PAB6</accession>